<dbReference type="AlphaFoldDB" id="R7Z0X8"/>
<dbReference type="Proteomes" id="UP000016924">
    <property type="component" value="Unassembled WGS sequence"/>
</dbReference>
<accession>R7Z0X8</accession>
<dbReference type="PANTHER" id="PTHR43391:SF14">
    <property type="entry name" value="DEHYDROGENASE_REDUCTASE SDR FAMILY PROTEIN 7-LIKE"/>
    <property type="match status" value="1"/>
</dbReference>
<dbReference type="eggNOG" id="KOG1205">
    <property type="taxonomic scope" value="Eukaryota"/>
</dbReference>
<dbReference type="InterPro" id="IPR020904">
    <property type="entry name" value="Sc_DH/Rdtase_CS"/>
</dbReference>
<dbReference type="OMA" id="PAFEYES"/>
<keyword evidence="4" id="KW-0472">Membrane</keyword>
<reference evidence="6" key="1">
    <citation type="submission" date="2012-06" db="EMBL/GenBank/DDBJ databases">
        <title>The genome sequence of Coniosporium apollinis CBS 100218.</title>
        <authorList>
            <consortium name="The Broad Institute Genome Sequencing Platform"/>
            <person name="Cuomo C."/>
            <person name="Gorbushina A."/>
            <person name="Noack S."/>
            <person name="Walker B."/>
            <person name="Young S.K."/>
            <person name="Zeng Q."/>
            <person name="Gargeya S."/>
            <person name="Fitzgerald M."/>
            <person name="Haas B."/>
            <person name="Abouelleil A."/>
            <person name="Alvarado L."/>
            <person name="Arachchi H.M."/>
            <person name="Berlin A.M."/>
            <person name="Chapman S.B."/>
            <person name="Goldberg J."/>
            <person name="Griggs A."/>
            <person name="Gujja S."/>
            <person name="Hansen M."/>
            <person name="Howarth C."/>
            <person name="Imamovic A."/>
            <person name="Larimer J."/>
            <person name="McCowan C."/>
            <person name="Montmayeur A."/>
            <person name="Murphy C."/>
            <person name="Neiman D."/>
            <person name="Pearson M."/>
            <person name="Priest M."/>
            <person name="Roberts A."/>
            <person name="Saif S."/>
            <person name="Shea T."/>
            <person name="Sisk P."/>
            <person name="Sykes S."/>
            <person name="Wortman J."/>
            <person name="Nusbaum C."/>
            <person name="Birren B."/>
        </authorList>
    </citation>
    <scope>NUCLEOTIDE SEQUENCE [LARGE SCALE GENOMIC DNA]</scope>
    <source>
        <strain evidence="6">CBS 100218</strain>
    </source>
</reference>
<dbReference type="PRINTS" id="PR00081">
    <property type="entry name" value="GDHRDH"/>
</dbReference>
<evidence type="ECO:0000256" key="3">
    <source>
        <dbReference type="ARBA" id="ARBA00023002"/>
    </source>
</evidence>
<keyword evidence="4" id="KW-0812">Transmembrane</keyword>
<dbReference type="Pfam" id="PF00106">
    <property type="entry name" value="adh_short"/>
    <property type="match status" value="2"/>
</dbReference>
<dbReference type="PROSITE" id="PS00061">
    <property type="entry name" value="ADH_SHORT"/>
    <property type="match status" value="1"/>
</dbReference>
<dbReference type="GeneID" id="19904138"/>
<dbReference type="OrthoDB" id="7289984at2759"/>
<evidence type="ECO:0000256" key="2">
    <source>
        <dbReference type="ARBA" id="ARBA00022857"/>
    </source>
</evidence>
<proteinExistence type="inferred from homology"/>
<evidence type="ECO:0000256" key="1">
    <source>
        <dbReference type="ARBA" id="ARBA00006484"/>
    </source>
</evidence>
<feature type="transmembrane region" description="Helical" evidence="4">
    <location>
        <begin position="58"/>
        <end position="80"/>
    </location>
</feature>
<keyword evidence="6" id="KW-1185">Reference proteome</keyword>
<organism evidence="5 6">
    <name type="scientific">Coniosporium apollinis (strain CBS 100218)</name>
    <name type="common">Rock-inhabiting black yeast</name>
    <dbReference type="NCBI Taxonomy" id="1168221"/>
    <lineage>
        <taxon>Eukaryota</taxon>
        <taxon>Fungi</taxon>
        <taxon>Dikarya</taxon>
        <taxon>Ascomycota</taxon>
        <taxon>Pezizomycotina</taxon>
        <taxon>Dothideomycetes</taxon>
        <taxon>Dothideomycetes incertae sedis</taxon>
        <taxon>Coniosporium</taxon>
    </lineage>
</organism>
<keyword evidence="4" id="KW-1133">Transmembrane helix</keyword>
<evidence type="ECO:0000313" key="5">
    <source>
        <dbReference type="EMBL" id="EON67684.1"/>
    </source>
</evidence>
<sequence length="421" mass="45320">MENGMEKRPATIRTSNLPANILPLTATTQLQNTLSVRDTFPFKSFHSIPSLPAVLTNLALSGAALVAAAASIFVTGVIFLPLGILKSTVSTLLVPFNYTRRRLGEKLPDQTGKRRCVVINGASSGIGAALVSEYANPNTHLVLLARSIPRLKKVAATARALGATTSIHSLDYFESGNIDAMRQLLKDVDRELSGIDIAISCVGVTAHRQDVLGRKDPDKDNIDGLAPEIAETVRPMETGEQWGHTTAARMLRINVEAMQAFVLTAWELMKARRLTLATTKSGDGVYNPKIVFMASSAAFFYPANFSLYSASKAYLYALGQSLQTLSAPYGIQITTVCPGFIESGMTITMIEDGCPVPISVFGDPRKLAARIRTGEERNDRVVVYPLAQALPLFGCRALNPLLEVLGQWVGLATGSAAWTPT</sequence>
<protein>
    <recommendedName>
        <fullName evidence="7">NAD(P)-binding protein</fullName>
    </recommendedName>
</protein>
<dbReference type="SUPFAM" id="SSF51735">
    <property type="entry name" value="NAD(P)-binding Rossmann-fold domains"/>
    <property type="match status" value="1"/>
</dbReference>
<keyword evidence="3" id="KW-0560">Oxidoreductase</keyword>
<dbReference type="GO" id="GO:0005829">
    <property type="term" value="C:cytosol"/>
    <property type="evidence" value="ECO:0007669"/>
    <property type="project" value="TreeGrafter"/>
</dbReference>
<dbReference type="GO" id="GO:0016491">
    <property type="term" value="F:oxidoreductase activity"/>
    <property type="evidence" value="ECO:0007669"/>
    <property type="project" value="UniProtKB-KW"/>
</dbReference>
<dbReference type="RefSeq" id="XP_007783001.1">
    <property type="nucleotide sequence ID" value="XM_007784811.1"/>
</dbReference>
<gene>
    <name evidence="5" type="ORF">W97_06827</name>
</gene>
<dbReference type="InterPro" id="IPR002347">
    <property type="entry name" value="SDR_fam"/>
</dbReference>
<name>R7Z0X8_CONA1</name>
<dbReference type="HOGENOM" id="CLU_652135_0_0_1"/>
<evidence type="ECO:0000256" key="4">
    <source>
        <dbReference type="SAM" id="Phobius"/>
    </source>
</evidence>
<evidence type="ECO:0008006" key="7">
    <source>
        <dbReference type="Google" id="ProtNLM"/>
    </source>
</evidence>
<dbReference type="InterPro" id="IPR036291">
    <property type="entry name" value="NAD(P)-bd_dom_sf"/>
</dbReference>
<dbReference type="Gene3D" id="3.40.50.720">
    <property type="entry name" value="NAD(P)-binding Rossmann-like Domain"/>
    <property type="match status" value="1"/>
</dbReference>
<keyword evidence="2" id="KW-0521">NADP</keyword>
<dbReference type="EMBL" id="JH767589">
    <property type="protein sequence ID" value="EON67684.1"/>
    <property type="molecule type" value="Genomic_DNA"/>
</dbReference>
<dbReference type="PANTHER" id="PTHR43391">
    <property type="entry name" value="RETINOL DEHYDROGENASE-RELATED"/>
    <property type="match status" value="1"/>
</dbReference>
<evidence type="ECO:0000313" key="6">
    <source>
        <dbReference type="Proteomes" id="UP000016924"/>
    </source>
</evidence>
<dbReference type="STRING" id="1168221.R7Z0X8"/>
<comment type="similarity">
    <text evidence="1">Belongs to the short-chain dehydrogenases/reductases (SDR) family.</text>
</comment>